<comment type="similarity">
    <text evidence="5">Belongs to the CDS family.</text>
</comment>
<reference evidence="25 26" key="1">
    <citation type="journal article" date="2021" name="Int. J. Syst. Evol. Microbiol.">
        <title>Reticulibacter mediterranei gen. nov., sp. nov., within the new family Reticulibacteraceae fam. nov., and Ktedonospora formicarum gen. nov., sp. nov., Ktedonobacter robiniae sp. nov., Dictyobacter formicarum sp. nov. and Dictyobacter arantiisoli sp. nov., belonging to the class Ktedonobacteria.</title>
        <authorList>
            <person name="Yabe S."/>
            <person name="Zheng Y."/>
            <person name="Wang C.M."/>
            <person name="Sakai Y."/>
            <person name="Abe K."/>
            <person name="Yokota A."/>
            <person name="Donadio S."/>
            <person name="Cavaletti L."/>
            <person name="Monciardini P."/>
        </authorList>
    </citation>
    <scope>NUCLEOTIDE SEQUENCE [LARGE SCALE GENOMIC DNA]</scope>
    <source>
        <strain evidence="25 26">SOSP1-9</strain>
    </source>
</reference>
<evidence type="ECO:0000256" key="4">
    <source>
        <dbReference type="ARBA" id="ARBA00005189"/>
    </source>
</evidence>
<dbReference type="RefSeq" id="WP_201361965.1">
    <property type="nucleotide sequence ID" value="NZ_BNJJ01000005.1"/>
</dbReference>
<keyword evidence="12 25" id="KW-0548">Nucleotidyltransferase</keyword>
<keyword evidence="8" id="KW-1003">Cell membrane</keyword>
<keyword evidence="15 24" id="KW-0472">Membrane</keyword>
<feature type="transmembrane region" description="Helical" evidence="24">
    <location>
        <begin position="212"/>
        <end position="230"/>
    </location>
</feature>
<evidence type="ECO:0000256" key="20">
    <source>
        <dbReference type="ARBA" id="ARBA00032253"/>
    </source>
</evidence>
<evidence type="ECO:0000256" key="17">
    <source>
        <dbReference type="ARBA" id="ARBA00023264"/>
    </source>
</evidence>
<evidence type="ECO:0000256" key="2">
    <source>
        <dbReference type="ARBA" id="ARBA00004651"/>
    </source>
</evidence>
<dbReference type="PANTHER" id="PTHR46382:SF1">
    <property type="entry name" value="PHOSPHATIDATE CYTIDYLYLTRANSFERASE"/>
    <property type="match status" value="1"/>
</dbReference>
<organism evidence="25 26">
    <name type="scientific">Dictyobacter formicarum</name>
    <dbReference type="NCBI Taxonomy" id="2778368"/>
    <lineage>
        <taxon>Bacteria</taxon>
        <taxon>Bacillati</taxon>
        <taxon>Chloroflexota</taxon>
        <taxon>Ktedonobacteria</taxon>
        <taxon>Ktedonobacterales</taxon>
        <taxon>Dictyobacteraceae</taxon>
        <taxon>Dictyobacter</taxon>
    </lineage>
</organism>
<evidence type="ECO:0000313" key="26">
    <source>
        <dbReference type="Proteomes" id="UP000635565"/>
    </source>
</evidence>
<keyword evidence="10" id="KW-0808">Transferase</keyword>
<evidence type="ECO:0000256" key="15">
    <source>
        <dbReference type="ARBA" id="ARBA00023136"/>
    </source>
</evidence>
<comment type="catalytic activity">
    <reaction evidence="1">
        <text>a 1,2-diacyl-sn-glycero-3-phosphate + CTP + H(+) = a CDP-1,2-diacyl-sn-glycerol + diphosphate</text>
        <dbReference type="Rhea" id="RHEA:16229"/>
        <dbReference type="ChEBI" id="CHEBI:15378"/>
        <dbReference type="ChEBI" id="CHEBI:33019"/>
        <dbReference type="ChEBI" id="CHEBI:37563"/>
        <dbReference type="ChEBI" id="CHEBI:58332"/>
        <dbReference type="ChEBI" id="CHEBI:58608"/>
        <dbReference type="EC" id="2.7.7.41"/>
    </reaction>
</comment>
<dbReference type="EC" id="2.7.7.41" evidence="6"/>
<protein>
    <recommendedName>
        <fullName evidence="7">Phosphatidate cytidylyltransferase</fullName>
        <ecNumber evidence="6">2.7.7.41</ecNumber>
    </recommendedName>
    <alternativeName>
        <fullName evidence="20">CDP-DAG synthase</fullName>
    </alternativeName>
    <alternativeName>
        <fullName evidence="22">CDP-DG synthase</fullName>
    </alternativeName>
    <alternativeName>
        <fullName evidence="18">CDP-diacylglycerol synthase</fullName>
    </alternativeName>
    <alternativeName>
        <fullName evidence="21">CDP-diglyceride pyrophosphorylase</fullName>
    </alternativeName>
    <alternativeName>
        <fullName evidence="23">CDP-diglyceride synthase</fullName>
    </alternativeName>
    <alternativeName>
        <fullName evidence="19">CTP:phosphatidate cytidylyltransferase</fullName>
    </alternativeName>
</protein>
<dbReference type="Pfam" id="PF01148">
    <property type="entry name" value="CTP_transf_1"/>
    <property type="match status" value="1"/>
</dbReference>
<evidence type="ECO:0000256" key="11">
    <source>
        <dbReference type="ARBA" id="ARBA00022692"/>
    </source>
</evidence>
<evidence type="ECO:0000256" key="8">
    <source>
        <dbReference type="ARBA" id="ARBA00022475"/>
    </source>
</evidence>
<evidence type="ECO:0000256" key="16">
    <source>
        <dbReference type="ARBA" id="ARBA00023209"/>
    </source>
</evidence>
<dbReference type="GO" id="GO:0016779">
    <property type="term" value="F:nucleotidyltransferase activity"/>
    <property type="evidence" value="ECO:0007669"/>
    <property type="project" value="UniProtKB-KW"/>
</dbReference>
<evidence type="ECO:0000256" key="10">
    <source>
        <dbReference type="ARBA" id="ARBA00022679"/>
    </source>
</evidence>
<evidence type="ECO:0000256" key="14">
    <source>
        <dbReference type="ARBA" id="ARBA00023098"/>
    </source>
</evidence>
<evidence type="ECO:0000256" key="18">
    <source>
        <dbReference type="ARBA" id="ARBA00029893"/>
    </source>
</evidence>
<evidence type="ECO:0000256" key="9">
    <source>
        <dbReference type="ARBA" id="ARBA00022516"/>
    </source>
</evidence>
<evidence type="ECO:0000313" key="25">
    <source>
        <dbReference type="EMBL" id="GHO84343.1"/>
    </source>
</evidence>
<keyword evidence="17" id="KW-1208">Phospholipid metabolism</keyword>
<comment type="pathway">
    <text evidence="4">Lipid metabolism.</text>
</comment>
<keyword evidence="9" id="KW-0444">Lipid biosynthesis</keyword>
<feature type="transmembrane region" description="Helical" evidence="24">
    <location>
        <begin position="99"/>
        <end position="118"/>
    </location>
</feature>
<feature type="transmembrane region" description="Helical" evidence="24">
    <location>
        <begin position="130"/>
        <end position="152"/>
    </location>
</feature>
<evidence type="ECO:0000256" key="6">
    <source>
        <dbReference type="ARBA" id="ARBA00012487"/>
    </source>
</evidence>
<proteinExistence type="inferred from homology"/>
<keyword evidence="11 24" id="KW-0812">Transmembrane</keyword>
<keyword evidence="14" id="KW-0443">Lipid metabolism</keyword>
<evidence type="ECO:0000256" key="21">
    <source>
        <dbReference type="ARBA" id="ARBA00032396"/>
    </source>
</evidence>
<evidence type="ECO:0000256" key="23">
    <source>
        <dbReference type="ARBA" id="ARBA00033406"/>
    </source>
</evidence>
<keyword evidence="13 24" id="KW-1133">Transmembrane helix</keyword>
<evidence type="ECO:0000256" key="7">
    <source>
        <dbReference type="ARBA" id="ARBA00019373"/>
    </source>
</evidence>
<keyword evidence="16" id="KW-0594">Phospholipid biosynthesis</keyword>
<evidence type="ECO:0000256" key="13">
    <source>
        <dbReference type="ARBA" id="ARBA00022989"/>
    </source>
</evidence>
<feature type="transmembrane region" description="Helical" evidence="24">
    <location>
        <begin position="33"/>
        <end position="59"/>
    </location>
</feature>
<evidence type="ECO:0000256" key="12">
    <source>
        <dbReference type="ARBA" id="ARBA00022695"/>
    </source>
</evidence>
<comment type="caution">
    <text evidence="25">The sequence shown here is derived from an EMBL/GenBank/DDBJ whole genome shotgun (WGS) entry which is preliminary data.</text>
</comment>
<accession>A0ABQ3VEV2</accession>
<feature type="transmembrane region" description="Helical" evidence="24">
    <location>
        <begin position="71"/>
        <end position="93"/>
    </location>
</feature>
<gene>
    <name evidence="25" type="ORF">KSZ_23490</name>
</gene>
<evidence type="ECO:0000256" key="3">
    <source>
        <dbReference type="ARBA" id="ARBA00005119"/>
    </source>
</evidence>
<comment type="pathway">
    <text evidence="3">Phospholipid metabolism; CDP-diacylglycerol biosynthesis; CDP-diacylglycerol from sn-glycerol 3-phosphate: step 3/3.</text>
</comment>
<comment type="subcellular location">
    <subcellularLocation>
        <location evidence="2">Cell membrane</location>
        <topology evidence="2">Multi-pass membrane protein</topology>
    </subcellularLocation>
</comment>
<evidence type="ECO:0000256" key="1">
    <source>
        <dbReference type="ARBA" id="ARBA00001698"/>
    </source>
</evidence>
<sequence>MQGTSKQNSNAGITEPEKKANTSVGQRWLTAGIMMPVVLLFVWFGGWWAFLACLAVVVMGTIELHTMLRKAGYHPLTVMSYALSVLFLSSAMFPSRQLMILQIGLGASVVLSFCWLFARKQLEGTLMDWALTLAVPMYLGWSMSYFLLLRGYEVGVLHPMQGWWVTLPRGVWWLLITLLGVWGFDGAAFFSGRYLGRHKMAPHISPAKTWEGVAGGLVLSIIASLLFTVVPLGVPWYFAIVLGLLIGAAATLGDLAESLIKRQMHVKDSGQIMPGHGGMLDRIDSLLFAVFVVYVFSLFFR</sequence>
<dbReference type="Proteomes" id="UP000635565">
    <property type="component" value="Unassembled WGS sequence"/>
</dbReference>
<feature type="transmembrane region" description="Helical" evidence="24">
    <location>
        <begin position="283"/>
        <end position="300"/>
    </location>
</feature>
<evidence type="ECO:0000256" key="5">
    <source>
        <dbReference type="ARBA" id="ARBA00010185"/>
    </source>
</evidence>
<evidence type="ECO:0000256" key="22">
    <source>
        <dbReference type="ARBA" id="ARBA00032743"/>
    </source>
</evidence>
<feature type="transmembrane region" description="Helical" evidence="24">
    <location>
        <begin position="172"/>
        <end position="191"/>
    </location>
</feature>
<keyword evidence="26" id="KW-1185">Reference proteome</keyword>
<feature type="transmembrane region" description="Helical" evidence="24">
    <location>
        <begin position="236"/>
        <end position="256"/>
    </location>
</feature>
<name>A0ABQ3VEV2_9CHLR</name>
<dbReference type="EMBL" id="BNJJ01000005">
    <property type="protein sequence ID" value="GHO84343.1"/>
    <property type="molecule type" value="Genomic_DNA"/>
</dbReference>
<dbReference type="PANTHER" id="PTHR46382">
    <property type="entry name" value="PHOSPHATIDATE CYTIDYLYLTRANSFERASE"/>
    <property type="match status" value="1"/>
</dbReference>
<evidence type="ECO:0000256" key="24">
    <source>
        <dbReference type="SAM" id="Phobius"/>
    </source>
</evidence>
<evidence type="ECO:0000256" key="19">
    <source>
        <dbReference type="ARBA" id="ARBA00031825"/>
    </source>
</evidence>